<dbReference type="Pfam" id="PF03929">
    <property type="entry name" value="PepSY_TM"/>
    <property type="match status" value="1"/>
</dbReference>
<sequence length="487" mass="53389">MNALGKALLGLHAWGGMVFSWLLVPIFIAGSLAVFEPEISHWMRPEVKFADFSQSTAAILGEARLRQVGAESAVWRLRLPTERAPSIGIGWGKNPRALQEETLDAVSGQPLQVRATTGGHFFTDLHAELLLEAPGKWIVGAVGIFMLAALVSGVLIHHRILRDFFTLRPRANRRRAWLDVHNLVGVATLPFLLMITYTGVVILAEAFMPAATYALYDSKPRANRAEVLKSFERKASREAGQLLPLAEHLAAAERELGAGTISNLLIRHPADRNGLVQAYRHVNDRLSAVADHVTFDAVSGEVFGKQVDWNLMAYAYRAQVGLHVVHFGGSALRWLYFISGLLGAAMMAAGTVLFLRKRRQRHGAGRSQRWLEAFGIASVSGGLLACLGYFWSNRLLPVALDGRAGYEVVAFFAVWAAALAHAGWCGWAAWREQFMLAGLLAVLILPLDQFTGGGPDVMRQGFDLAAVLLGGLLLLIGWRFFGRETER</sequence>
<dbReference type="RefSeq" id="WP_066883250.1">
    <property type="nucleotide sequence ID" value="NZ_LODL01000021.1"/>
</dbReference>
<gene>
    <name evidence="2" type="ORF">AT959_11595</name>
</gene>
<dbReference type="InterPro" id="IPR005625">
    <property type="entry name" value="PepSY-ass_TM"/>
</dbReference>
<accession>A0A133XGI8</accession>
<dbReference type="Proteomes" id="UP000070186">
    <property type="component" value="Unassembled WGS sequence"/>
</dbReference>
<protein>
    <recommendedName>
        <fullName evidence="4">Peptidase</fullName>
    </recommendedName>
</protein>
<comment type="caution">
    <text evidence="2">The sequence shown here is derived from an EMBL/GenBank/DDBJ whole genome shotgun (WGS) entry which is preliminary data.</text>
</comment>
<evidence type="ECO:0008006" key="4">
    <source>
        <dbReference type="Google" id="ProtNLM"/>
    </source>
</evidence>
<dbReference type="EMBL" id="LODL01000021">
    <property type="protein sequence ID" value="KXB30026.1"/>
    <property type="molecule type" value="Genomic_DNA"/>
</dbReference>
<feature type="transmembrane region" description="Helical" evidence="1">
    <location>
        <begin position="464"/>
        <end position="481"/>
    </location>
</feature>
<feature type="transmembrane region" description="Helical" evidence="1">
    <location>
        <begin position="12"/>
        <end position="35"/>
    </location>
</feature>
<feature type="transmembrane region" description="Helical" evidence="1">
    <location>
        <begin position="334"/>
        <end position="355"/>
    </location>
</feature>
<organism evidence="2 3">
    <name type="scientific">Dechloromonas denitrificans</name>
    <dbReference type="NCBI Taxonomy" id="281362"/>
    <lineage>
        <taxon>Bacteria</taxon>
        <taxon>Pseudomonadati</taxon>
        <taxon>Pseudomonadota</taxon>
        <taxon>Betaproteobacteria</taxon>
        <taxon>Rhodocyclales</taxon>
        <taxon>Azonexaceae</taxon>
        <taxon>Dechloromonas</taxon>
    </lineage>
</organism>
<feature type="transmembrane region" description="Helical" evidence="1">
    <location>
        <begin position="182"/>
        <end position="204"/>
    </location>
</feature>
<keyword evidence="1" id="KW-0812">Transmembrane</keyword>
<dbReference type="AlphaFoldDB" id="A0A133XGI8"/>
<keyword evidence="3" id="KW-1185">Reference proteome</keyword>
<dbReference type="PANTHER" id="PTHR34219">
    <property type="entry name" value="IRON-REGULATED INNER MEMBRANE PROTEIN-RELATED"/>
    <property type="match status" value="1"/>
</dbReference>
<evidence type="ECO:0000313" key="3">
    <source>
        <dbReference type="Proteomes" id="UP000070186"/>
    </source>
</evidence>
<proteinExistence type="predicted"/>
<feature type="transmembrane region" description="Helical" evidence="1">
    <location>
        <begin position="137"/>
        <end position="161"/>
    </location>
</feature>
<evidence type="ECO:0000313" key="2">
    <source>
        <dbReference type="EMBL" id="KXB30026.1"/>
    </source>
</evidence>
<reference evidence="2 3" key="1">
    <citation type="submission" date="2015-12" db="EMBL/GenBank/DDBJ databases">
        <title>Nitrous oxide reduction kinetics distinguish bacteria harboring typical versus atypical NosZ.</title>
        <authorList>
            <person name="Yoon S."/>
            <person name="Nissen S."/>
            <person name="Park D."/>
            <person name="Sanford R.A."/>
            <person name="Loeffler F.E."/>
        </authorList>
    </citation>
    <scope>NUCLEOTIDE SEQUENCE [LARGE SCALE GENOMIC DNA]</scope>
    <source>
        <strain evidence="2 3">ATCC BAA-841</strain>
    </source>
</reference>
<name>A0A133XGI8_9RHOO</name>
<evidence type="ECO:0000256" key="1">
    <source>
        <dbReference type="SAM" id="Phobius"/>
    </source>
</evidence>
<feature type="transmembrane region" description="Helical" evidence="1">
    <location>
        <begin position="404"/>
        <end position="427"/>
    </location>
</feature>
<dbReference type="STRING" id="281362.AT959_11595"/>
<keyword evidence="1" id="KW-0472">Membrane</keyword>
<feature type="transmembrane region" description="Helical" evidence="1">
    <location>
        <begin position="370"/>
        <end position="392"/>
    </location>
</feature>
<feature type="transmembrane region" description="Helical" evidence="1">
    <location>
        <begin position="434"/>
        <end position="452"/>
    </location>
</feature>
<keyword evidence="1" id="KW-1133">Transmembrane helix</keyword>
<dbReference type="PANTHER" id="PTHR34219:SF4">
    <property type="entry name" value="PEPSY DOMAIN-CONTAINING PROTEIN"/>
    <property type="match status" value="1"/>
</dbReference>